<dbReference type="EMBL" id="JBHLVX010000018">
    <property type="protein sequence ID" value="MFC0267379.1"/>
    <property type="molecule type" value="Genomic_DNA"/>
</dbReference>
<evidence type="ECO:0000256" key="2">
    <source>
        <dbReference type="ARBA" id="ARBA00022475"/>
    </source>
</evidence>
<dbReference type="InterPro" id="IPR017871">
    <property type="entry name" value="ABC_transporter-like_CS"/>
</dbReference>
<evidence type="ECO:0000313" key="13">
    <source>
        <dbReference type="Proteomes" id="UP001589814"/>
    </source>
</evidence>
<keyword evidence="4" id="KW-0997">Cell inner membrane</keyword>
<keyword evidence="13" id="KW-1185">Reference proteome</keyword>
<dbReference type="PROSITE" id="PS51866">
    <property type="entry name" value="MOP"/>
    <property type="match status" value="1"/>
</dbReference>
<dbReference type="GO" id="GO:0005524">
    <property type="term" value="F:ATP binding"/>
    <property type="evidence" value="ECO:0007669"/>
    <property type="project" value="UniProtKB-KW"/>
</dbReference>
<keyword evidence="1" id="KW-0813">Transport</keyword>
<dbReference type="PROSITE" id="PS00211">
    <property type="entry name" value="ABC_TRANSPORTER_1"/>
    <property type="match status" value="1"/>
</dbReference>
<feature type="domain" description="Mop" evidence="11">
    <location>
        <begin position="290"/>
        <end position="356"/>
    </location>
</feature>
<dbReference type="PROSITE" id="PS50893">
    <property type="entry name" value="ABC_TRANSPORTER_2"/>
    <property type="match status" value="1"/>
</dbReference>
<dbReference type="InterPro" id="IPR008995">
    <property type="entry name" value="Mo/tungstate-bd_C_term_dom"/>
</dbReference>
<dbReference type="NCBIfam" id="TIGR02142">
    <property type="entry name" value="modC_ABC"/>
    <property type="match status" value="1"/>
</dbReference>
<evidence type="ECO:0000256" key="5">
    <source>
        <dbReference type="ARBA" id="ARBA00022741"/>
    </source>
</evidence>
<name>A0ABV6G148_9GAMM</name>
<dbReference type="Pfam" id="PF03459">
    <property type="entry name" value="TOBE"/>
    <property type="match status" value="1"/>
</dbReference>
<dbReference type="InterPro" id="IPR050334">
    <property type="entry name" value="Molybdenum_import_ModC"/>
</dbReference>
<dbReference type="PANTHER" id="PTHR43514">
    <property type="entry name" value="ABC TRANSPORTER I FAMILY MEMBER 10"/>
    <property type="match status" value="1"/>
</dbReference>
<feature type="domain" description="ABC transporter" evidence="10">
    <location>
        <begin position="1"/>
        <end position="229"/>
    </location>
</feature>
<dbReference type="SUPFAM" id="SSF50331">
    <property type="entry name" value="MOP-like"/>
    <property type="match status" value="1"/>
</dbReference>
<dbReference type="RefSeq" id="WP_019952772.1">
    <property type="nucleotide sequence ID" value="NZ_JBHLVX010000018.1"/>
</dbReference>
<evidence type="ECO:0000256" key="9">
    <source>
        <dbReference type="PROSITE-ProRule" id="PRU01213"/>
    </source>
</evidence>
<keyword evidence="5" id="KW-0547">Nucleotide-binding</keyword>
<accession>A0ABV6G148</accession>
<keyword evidence="8" id="KW-0472">Membrane</keyword>
<dbReference type="Gene3D" id="3.40.50.300">
    <property type="entry name" value="P-loop containing nucleotide triphosphate hydrolases"/>
    <property type="match status" value="1"/>
</dbReference>
<evidence type="ECO:0000256" key="1">
    <source>
        <dbReference type="ARBA" id="ARBA00022448"/>
    </source>
</evidence>
<protein>
    <submittedName>
        <fullName evidence="12">Molybdenum ABC transporter ATP-binding protein</fullName>
    </submittedName>
</protein>
<dbReference type="Pfam" id="PF00005">
    <property type="entry name" value="ABC_tran"/>
    <property type="match status" value="1"/>
</dbReference>
<evidence type="ECO:0000259" key="11">
    <source>
        <dbReference type="PROSITE" id="PS51866"/>
    </source>
</evidence>
<dbReference type="InterPro" id="IPR027417">
    <property type="entry name" value="P-loop_NTPase"/>
</dbReference>
<dbReference type="InterPro" id="IPR005116">
    <property type="entry name" value="Transp-assoc_OB_typ1"/>
</dbReference>
<dbReference type="SUPFAM" id="SSF52540">
    <property type="entry name" value="P-loop containing nucleoside triphosphate hydrolases"/>
    <property type="match status" value="1"/>
</dbReference>
<reference evidence="12 13" key="1">
    <citation type="submission" date="2024-09" db="EMBL/GenBank/DDBJ databases">
        <authorList>
            <person name="Sun Q."/>
            <person name="Mori K."/>
        </authorList>
    </citation>
    <scope>NUCLEOTIDE SEQUENCE [LARGE SCALE GENOMIC DNA]</scope>
    <source>
        <strain evidence="12 13">CCM 7415</strain>
    </source>
</reference>
<keyword evidence="2" id="KW-1003">Cell membrane</keyword>
<evidence type="ECO:0000256" key="8">
    <source>
        <dbReference type="ARBA" id="ARBA00023136"/>
    </source>
</evidence>
<dbReference type="InterPro" id="IPR003593">
    <property type="entry name" value="AAA+_ATPase"/>
</dbReference>
<keyword evidence="3 9" id="KW-0500">Molybdenum</keyword>
<evidence type="ECO:0000256" key="6">
    <source>
        <dbReference type="ARBA" id="ARBA00022840"/>
    </source>
</evidence>
<gene>
    <name evidence="12" type="primary">modC</name>
    <name evidence="12" type="ORF">ACFFHW_05110</name>
</gene>
<dbReference type="InterPro" id="IPR003439">
    <property type="entry name" value="ABC_transporter-like_ATP-bd"/>
</dbReference>
<dbReference type="SMART" id="SM00382">
    <property type="entry name" value="AAA"/>
    <property type="match status" value="1"/>
</dbReference>
<evidence type="ECO:0000256" key="3">
    <source>
        <dbReference type="ARBA" id="ARBA00022505"/>
    </source>
</evidence>
<evidence type="ECO:0000259" key="10">
    <source>
        <dbReference type="PROSITE" id="PS50893"/>
    </source>
</evidence>
<dbReference type="PANTHER" id="PTHR43514:SF4">
    <property type="entry name" value="ABC TRANSPORTER I FAMILY MEMBER 10"/>
    <property type="match status" value="1"/>
</dbReference>
<evidence type="ECO:0000256" key="7">
    <source>
        <dbReference type="ARBA" id="ARBA00022967"/>
    </source>
</evidence>
<sequence>MLELRIDHRQGDFHLDVDIRAPEQGVTALFGHSGSGKTSLLRMLAGLDRPDDGHIRLGERTYVDTRQRLFVPPHRRRLGVVFQEARLFPHYRVRGNLTYARRLTGGEAFDRVVSLLGIEPLLARMPDALSGGEARRVAIGRALLAEPDMLLLDEPLTGLDGARKRELLDYILRLTREIELPILFISHDTQELMAIAERLVLLDSGRVVADGELDELLGRAELAPWLGGFEASTPISARVEAHDERYHATRLALDDGQLMTLPRIDHAPGERVRLRIRRRDVALAREMPSQSSFRNRLRATVEQLDDGEPGMVEVSLRLAGQRLLSRITLEASEALALSPGDDVIALIRSASLAGSAG</sequence>
<keyword evidence="6 12" id="KW-0067">ATP-binding</keyword>
<dbReference type="InterPro" id="IPR011868">
    <property type="entry name" value="ModC_ABC_ATP-bd"/>
</dbReference>
<proteinExistence type="predicted"/>
<dbReference type="InterPro" id="IPR004606">
    <property type="entry name" value="Mop_domain"/>
</dbReference>
<dbReference type="Gene3D" id="2.40.50.100">
    <property type="match status" value="1"/>
</dbReference>
<dbReference type="Proteomes" id="UP001589814">
    <property type="component" value="Unassembled WGS sequence"/>
</dbReference>
<evidence type="ECO:0000313" key="12">
    <source>
        <dbReference type="EMBL" id="MFC0267379.1"/>
    </source>
</evidence>
<comment type="caution">
    <text evidence="12">The sequence shown here is derived from an EMBL/GenBank/DDBJ whole genome shotgun (WGS) entry which is preliminary data.</text>
</comment>
<organism evidence="12 13">
    <name type="scientific">Kushneria aurantia</name>
    <dbReference type="NCBI Taxonomy" id="504092"/>
    <lineage>
        <taxon>Bacteria</taxon>
        <taxon>Pseudomonadati</taxon>
        <taxon>Pseudomonadota</taxon>
        <taxon>Gammaproteobacteria</taxon>
        <taxon>Oceanospirillales</taxon>
        <taxon>Halomonadaceae</taxon>
        <taxon>Kushneria</taxon>
    </lineage>
</organism>
<evidence type="ECO:0000256" key="4">
    <source>
        <dbReference type="ARBA" id="ARBA00022519"/>
    </source>
</evidence>
<keyword evidence="7" id="KW-1278">Translocase</keyword>